<dbReference type="Gene3D" id="4.10.60.10">
    <property type="entry name" value="Zinc finger, CCHC-type"/>
    <property type="match status" value="1"/>
</dbReference>
<dbReference type="AlphaFoldDB" id="A0A0C9TST1"/>
<keyword evidence="2" id="KW-0863">Zinc-finger</keyword>
<keyword evidence="1" id="KW-0507">mRNA processing</keyword>
<keyword evidence="2" id="KW-0862">Zinc</keyword>
<gene>
    <name evidence="5" type="ORF">PAXINDRAFT_172006</name>
</gene>
<dbReference type="InterPro" id="IPR005162">
    <property type="entry name" value="Retrotrans_gag_dom"/>
</dbReference>
<dbReference type="InterPro" id="IPR001878">
    <property type="entry name" value="Znf_CCHC"/>
</dbReference>
<evidence type="ECO:0000256" key="3">
    <source>
        <dbReference type="SAM" id="MobiDB-lite"/>
    </source>
</evidence>
<dbReference type="Pfam" id="PF00098">
    <property type="entry name" value="zf-CCHC"/>
    <property type="match status" value="1"/>
</dbReference>
<dbReference type="SMART" id="SM00343">
    <property type="entry name" value="ZnF_C2HC"/>
    <property type="match status" value="1"/>
</dbReference>
<organism evidence="5 6">
    <name type="scientific">Paxillus involutus ATCC 200175</name>
    <dbReference type="NCBI Taxonomy" id="664439"/>
    <lineage>
        <taxon>Eukaryota</taxon>
        <taxon>Fungi</taxon>
        <taxon>Dikarya</taxon>
        <taxon>Basidiomycota</taxon>
        <taxon>Agaricomycotina</taxon>
        <taxon>Agaricomycetes</taxon>
        <taxon>Agaricomycetidae</taxon>
        <taxon>Boletales</taxon>
        <taxon>Paxilineae</taxon>
        <taxon>Paxillaceae</taxon>
        <taxon>Paxillus</taxon>
    </lineage>
</organism>
<dbReference type="PROSITE" id="PS50158">
    <property type="entry name" value="ZF_CCHC"/>
    <property type="match status" value="1"/>
</dbReference>
<reference evidence="6" key="2">
    <citation type="submission" date="2015-01" db="EMBL/GenBank/DDBJ databases">
        <title>Evolutionary Origins and Diversification of the Mycorrhizal Mutualists.</title>
        <authorList>
            <consortium name="DOE Joint Genome Institute"/>
            <consortium name="Mycorrhizal Genomics Consortium"/>
            <person name="Kohler A."/>
            <person name="Kuo A."/>
            <person name="Nagy L.G."/>
            <person name="Floudas D."/>
            <person name="Copeland A."/>
            <person name="Barry K.W."/>
            <person name="Cichocki N."/>
            <person name="Veneault-Fourrey C."/>
            <person name="LaButti K."/>
            <person name="Lindquist E.A."/>
            <person name="Lipzen A."/>
            <person name="Lundell T."/>
            <person name="Morin E."/>
            <person name="Murat C."/>
            <person name="Riley R."/>
            <person name="Ohm R."/>
            <person name="Sun H."/>
            <person name="Tunlid A."/>
            <person name="Henrissat B."/>
            <person name="Grigoriev I.V."/>
            <person name="Hibbett D.S."/>
            <person name="Martin F."/>
        </authorList>
    </citation>
    <scope>NUCLEOTIDE SEQUENCE [LARGE SCALE GENOMIC DNA]</scope>
    <source>
        <strain evidence="6">ATCC 200175</strain>
    </source>
</reference>
<feature type="domain" description="CCHC-type" evidence="4">
    <location>
        <begin position="270"/>
        <end position="286"/>
    </location>
</feature>
<dbReference type="GO" id="GO:0006397">
    <property type="term" value="P:mRNA processing"/>
    <property type="evidence" value="ECO:0007669"/>
    <property type="project" value="UniProtKB-KW"/>
</dbReference>
<feature type="region of interest" description="Disordered" evidence="3">
    <location>
        <begin position="242"/>
        <end position="264"/>
    </location>
</feature>
<dbReference type="Proteomes" id="UP000053647">
    <property type="component" value="Unassembled WGS sequence"/>
</dbReference>
<accession>A0A0C9TST1</accession>
<dbReference type="SUPFAM" id="SSF57756">
    <property type="entry name" value="Retrovirus zinc finger-like domains"/>
    <property type="match status" value="1"/>
</dbReference>
<dbReference type="HOGENOM" id="CLU_054063_0_0_1"/>
<dbReference type="InterPro" id="IPR036875">
    <property type="entry name" value="Znf_CCHC_sf"/>
</dbReference>
<evidence type="ECO:0000256" key="2">
    <source>
        <dbReference type="PROSITE-ProRule" id="PRU00047"/>
    </source>
</evidence>
<dbReference type="EMBL" id="KN819392">
    <property type="protein sequence ID" value="KIJ10922.1"/>
    <property type="molecule type" value="Genomic_DNA"/>
</dbReference>
<evidence type="ECO:0000313" key="6">
    <source>
        <dbReference type="Proteomes" id="UP000053647"/>
    </source>
</evidence>
<dbReference type="GO" id="GO:0003676">
    <property type="term" value="F:nucleic acid binding"/>
    <property type="evidence" value="ECO:0007669"/>
    <property type="project" value="InterPro"/>
</dbReference>
<name>A0A0C9TST1_PAXIN</name>
<keyword evidence="6" id="KW-1185">Reference proteome</keyword>
<protein>
    <recommendedName>
        <fullName evidence="4">CCHC-type domain-containing protein</fullName>
    </recommendedName>
</protein>
<dbReference type="Pfam" id="PF03732">
    <property type="entry name" value="Retrotrans_gag"/>
    <property type="match status" value="1"/>
</dbReference>
<evidence type="ECO:0000256" key="1">
    <source>
        <dbReference type="ARBA" id="ARBA00022664"/>
    </source>
</evidence>
<dbReference type="OrthoDB" id="2645169at2759"/>
<dbReference type="GO" id="GO:0008270">
    <property type="term" value="F:zinc ion binding"/>
    <property type="evidence" value="ECO:0007669"/>
    <property type="project" value="UniProtKB-KW"/>
</dbReference>
<proteinExistence type="predicted"/>
<reference evidence="5 6" key="1">
    <citation type="submission" date="2014-06" db="EMBL/GenBank/DDBJ databases">
        <authorList>
            <consortium name="DOE Joint Genome Institute"/>
            <person name="Kuo A."/>
            <person name="Kohler A."/>
            <person name="Nagy L.G."/>
            <person name="Floudas D."/>
            <person name="Copeland A."/>
            <person name="Barry K.W."/>
            <person name="Cichocki N."/>
            <person name="Veneault-Fourrey C."/>
            <person name="LaButti K."/>
            <person name="Lindquist E.A."/>
            <person name="Lipzen A."/>
            <person name="Lundell T."/>
            <person name="Morin E."/>
            <person name="Murat C."/>
            <person name="Sun H."/>
            <person name="Tunlid A."/>
            <person name="Henrissat B."/>
            <person name="Grigoriev I.V."/>
            <person name="Hibbett D.S."/>
            <person name="Martin F."/>
            <person name="Nordberg H.P."/>
            <person name="Cantor M.N."/>
            <person name="Hua S.X."/>
        </authorList>
    </citation>
    <scope>NUCLEOTIDE SEQUENCE [LARGE SCALE GENOMIC DNA]</scope>
    <source>
        <strain evidence="5 6">ATCC 200175</strain>
    </source>
</reference>
<evidence type="ECO:0000259" key="4">
    <source>
        <dbReference type="PROSITE" id="PS50158"/>
    </source>
</evidence>
<keyword evidence="2" id="KW-0479">Metal-binding</keyword>
<sequence>MGDTTTSLSSKVKMPLPNTFNGDKSKFTDWFRHVEIYWAFKDEATDKQKVLVTCQLMNEGPAGTWSAAYCARQIASANSKSKHAPSTYSWKDFVQALKETYAPINITGDAQARLRTLKQGTTLTDQFLITFTQIMSDAGYGLDVPRDTTEADHLIDLLRTNMNSRIVYTTEDTHQLHKSRDFDAYVKALKDVGKALESRNGGRVPAVAAYSSTSATQPPIPRYTPTRQQTAVPLTAPTVATDRKDSTGVTYGGQGQPMDLSRSKASKSDRCYNCRGTGHYSRDCPEPRVPRAQWVRNVYEDLNEEEKLEVTAKKDF</sequence>
<evidence type="ECO:0000313" key="5">
    <source>
        <dbReference type="EMBL" id="KIJ10922.1"/>
    </source>
</evidence>